<organism evidence="1 2">
    <name type="scientific">Chryseobacterium scophthalmum</name>
    <dbReference type="NCBI Taxonomy" id="59733"/>
    <lineage>
        <taxon>Bacteria</taxon>
        <taxon>Pseudomonadati</taxon>
        <taxon>Bacteroidota</taxon>
        <taxon>Flavobacteriia</taxon>
        <taxon>Flavobacteriales</taxon>
        <taxon>Weeksellaceae</taxon>
        <taxon>Chryseobacterium group</taxon>
        <taxon>Chryseobacterium</taxon>
    </lineage>
</organism>
<accession>A0A1N6J7I3</accession>
<sequence length="225" mass="26731">MYKIIIILLFFSLNSCNGQESEKTESKKKIESKKKEFTMERFDIDKFNRNQQNNVWTYIDEDGNSVRATKNESMVFENNEYTTKTKMDGYTIEVKTKKSPFNISKNFHANGFLKMIGTSFHNGFLKGIWKEYNEKGEFIKEVDYDIPYKSYPWEKVEQFLLSKKVDLMDPLTNVFRELNDQNIPTWYLDWDTGKKNALMFQIIENVEIDATTGNIIKEYQTFREP</sequence>
<reference evidence="2" key="1">
    <citation type="submission" date="2016-12" db="EMBL/GenBank/DDBJ databases">
        <authorList>
            <person name="Varghese N."/>
            <person name="Submissions S."/>
        </authorList>
    </citation>
    <scope>NUCLEOTIDE SEQUENCE [LARGE SCALE GENOMIC DNA]</scope>
    <source>
        <strain evidence="2">DSM 16779</strain>
    </source>
</reference>
<evidence type="ECO:0000313" key="2">
    <source>
        <dbReference type="Proteomes" id="UP000184782"/>
    </source>
</evidence>
<gene>
    <name evidence="1" type="ORF">SAMN05421769_4188</name>
</gene>
<evidence type="ECO:0008006" key="3">
    <source>
        <dbReference type="Google" id="ProtNLM"/>
    </source>
</evidence>
<proteinExistence type="predicted"/>
<dbReference type="OrthoDB" id="1274094at2"/>
<dbReference type="AlphaFoldDB" id="A0A1N6J7I3"/>
<dbReference type="Proteomes" id="UP000184782">
    <property type="component" value="Unassembled WGS sequence"/>
</dbReference>
<dbReference type="EMBL" id="FSRQ01000007">
    <property type="protein sequence ID" value="SIO40294.1"/>
    <property type="molecule type" value="Genomic_DNA"/>
</dbReference>
<name>A0A1N6J7I3_9FLAO</name>
<keyword evidence="2" id="KW-1185">Reference proteome</keyword>
<protein>
    <recommendedName>
        <fullName evidence="3">MORN repeat variant</fullName>
    </recommendedName>
</protein>
<evidence type="ECO:0000313" key="1">
    <source>
        <dbReference type="EMBL" id="SIO40294.1"/>
    </source>
</evidence>
<dbReference type="RefSeq" id="WP_074232333.1">
    <property type="nucleotide sequence ID" value="NZ_FSRQ01000007.1"/>
</dbReference>